<evidence type="ECO:0000313" key="2">
    <source>
        <dbReference type="Proteomes" id="UP000887540"/>
    </source>
</evidence>
<accession>A0A914D9A3</accession>
<protein>
    <submittedName>
        <fullName evidence="3">Uncharacterized protein</fullName>
    </submittedName>
</protein>
<evidence type="ECO:0000313" key="3">
    <source>
        <dbReference type="WBParaSite" id="ACRNAN_scaffold2005.g23106.t1"/>
    </source>
</evidence>
<keyword evidence="2" id="KW-1185">Reference proteome</keyword>
<dbReference type="AlphaFoldDB" id="A0A914D9A3"/>
<keyword evidence="1" id="KW-0812">Transmembrane</keyword>
<keyword evidence="1" id="KW-1133">Transmembrane helix</keyword>
<proteinExistence type="predicted"/>
<reference evidence="3" key="1">
    <citation type="submission" date="2022-11" db="UniProtKB">
        <authorList>
            <consortium name="WormBaseParasite"/>
        </authorList>
    </citation>
    <scope>IDENTIFICATION</scope>
</reference>
<organism evidence="2 3">
    <name type="scientific">Acrobeloides nanus</name>
    <dbReference type="NCBI Taxonomy" id="290746"/>
    <lineage>
        <taxon>Eukaryota</taxon>
        <taxon>Metazoa</taxon>
        <taxon>Ecdysozoa</taxon>
        <taxon>Nematoda</taxon>
        <taxon>Chromadorea</taxon>
        <taxon>Rhabditida</taxon>
        <taxon>Tylenchina</taxon>
        <taxon>Cephalobomorpha</taxon>
        <taxon>Cephaloboidea</taxon>
        <taxon>Cephalobidae</taxon>
        <taxon>Acrobeloides</taxon>
    </lineage>
</organism>
<name>A0A914D9A3_9BILA</name>
<feature type="transmembrane region" description="Helical" evidence="1">
    <location>
        <begin position="7"/>
        <end position="29"/>
    </location>
</feature>
<evidence type="ECO:0000256" key="1">
    <source>
        <dbReference type="SAM" id="Phobius"/>
    </source>
</evidence>
<dbReference type="SUPFAM" id="SSF81321">
    <property type="entry name" value="Family A G protein-coupled receptor-like"/>
    <property type="match status" value="1"/>
</dbReference>
<dbReference type="WBParaSite" id="ACRNAN_scaffold2005.g23106.t1">
    <property type="protein sequence ID" value="ACRNAN_scaffold2005.g23106.t1"/>
    <property type="gene ID" value="ACRNAN_scaffold2005.g23106"/>
</dbReference>
<dbReference type="Proteomes" id="UP000887540">
    <property type="component" value="Unplaced"/>
</dbReference>
<feature type="transmembrane region" description="Helical" evidence="1">
    <location>
        <begin position="72"/>
        <end position="94"/>
    </location>
</feature>
<keyword evidence="1" id="KW-0472">Membrane</keyword>
<sequence>MRTNEQVCFRVSALLMYGSTLFLISLNIIPISAFKEPVGSVLHGTDISVLNFEHRVGCPNNRGRPVWVLGSIIHYFQIGTLMGSVLIYVICFWIIFSKKRQGGTKVMSSNEWRLLLLTVIPCVIKTSSQIFFYYVCASTEIGQLFQLWFLVFEQGYHPFLYITVNKKIRFHMFKLYCCGKIPQFKLVTVQTNAVMTIANPTSMWTKSSQSPASRN</sequence>